<keyword evidence="3" id="KW-0472">Membrane</keyword>
<evidence type="ECO:0000259" key="5">
    <source>
        <dbReference type="Pfam" id="PF05057"/>
    </source>
</evidence>
<evidence type="ECO:0000256" key="3">
    <source>
        <dbReference type="SAM" id="Phobius"/>
    </source>
</evidence>
<comment type="caution">
    <text evidence="6">The sequence shown here is derived from an EMBL/GenBank/DDBJ whole genome shotgun (WGS) entry which is preliminary data.</text>
</comment>
<feature type="transmembrane region" description="Helical" evidence="3">
    <location>
        <begin position="20"/>
        <end position="41"/>
    </location>
</feature>
<dbReference type="SUPFAM" id="SSF48452">
    <property type="entry name" value="TPR-like"/>
    <property type="match status" value="2"/>
</dbReference>
<evidence type="ECO:0000256" key="1">
    <source>
        <dbReference type="ARBA" id="ARBA00007920"/>
    </source>
</evidence>
<protein>
    <recommendedName>
        <fullName evidence="8">NB-ARC domain-containing protein</fullName>
    </recommendedName>
</protein>
<dbReference type="EMBL" id="ONZP01000211">
    <property type="protein sequence ID" value="SPJ77950.1"/>
    <property type="molecule type" value="Genomic_DNA"/>
</dbReference>
<gene>
    <name evidence="6" type="ORF">FTOL_06364</name>
</gene>
<dbReference type="SUPFAM" id="SSF52540">
    <property type="entry name" value="P-loop containing nucleoside triphosphate hydrolases"/>
    <property type="match status" value="1"/>
</dbReference>
<feature type="domain" description="NB-ARC" evidence="4">
    <location>
        <begin position="397"/>
        <end position="543"/>
    </location>
</feature>
<dbReference type="InterPro" id="IPR053137">
    <property type="entry name" value="NLR-like"/>
</dbReference>
<proteinExistence type="inferred from homology"/>
<evidence type="ECO:0000313" key="6">
    <source>
        <dbReference type="EMBL" id="SPJ77950.1"/>
    </source>
</evidence>
<dbReference type="InterPro" id="IPR029058">
    <property type="entry name" value="AB_hydrolase_fold"/>
</dbReference>
<comment type="similarity">
    <text evidence="1">Belongs to the putative lipase ROG1 family.</text>
</comment>
<reference evidence="6" key="1">
    <citation type="submission" date="2018-03" db="EMBL/GenBank/DDBJ databases">
        <authorList>
            <person name="Guldener U."/>
        </authorList>
    </citation>
    <scope>NUCLEOTIDE SEQUENCE</scope>
</reference>
<sequence length="1080" mass="122198">MAQREGFFLLHLPATSKMEVRLSLGNAFVASIVLVCTIPFLSSRLRSGKGDDNFQKRPAKDLRGRSPFDILYDPKANTKNAAEANVDIIAVHGLGSNVDRTWTWRSTDDPQKTVNWLKDADMLQSKIPTARILAFNYDSTWLSDAPRTRVELCGEELVQSLHRLRQESDRPIVFIAHSFGGLVVQDALLYAHREKQYRHILQQTKGFISLGTPFRGTKVQWATDLVARLMRFAGSHHHILSLLVYDNHQLRDKVHSLGRLRKTFSFPIFCFFELNQTQFIKIPLFPNASKGMVVEESSACLSGDERSHLQTDHINLNKYSSPDDRSFLSVSAEIVRMCNNASRVANAADPKNTTPIQKGHWVVPFDRNEGFVGRDDILPDLLVRVSPDHQKYSCQRTVVEGLGGIGKSQIALEAAFRLRNLDPTCSIFWVAALSAISFENAYRDIATDLGIQCTEDESSKIVSLVKQALSNQAVGKWLLIIDNADDPSLMFEPGSLASYLPSSPQGSILFTTRTSEITSLLDIPSVGIFRIDAMSPQESMDLMGTRLSISQMEDVEGLHALVELLCHLPLALKQAASYMQLHRLTPKDYIHRCQSSDKGLIRLLSRDFGDRTRYGDAQHPVAKTWLISFVHLSSNNPLASQYLQFMSFLSEKNIPLSILPPEDELEVQEAIGTLQAYGFVTAREDREFVDMHRLVRLAIRSWLEDKGEDKESYKHVQARMLVLFDTADYGNQAEWARYIPHCHTVVDKDALSTSAQATWHLLMVFSEALVSGRMWKAALNLSQRAKNLSIDIYDPNDVHQIISMSNYAVLLIIVGHRNDAEKILRETLLRQEWLFGKHHYKTREMKRWLGLLLLMRGQYKELEQMNRNLLQEAEKVFGKGHEQTIIAACDLCNPLLALRRYKEAEKIARQSLVQSRSILEGQTLTRFRIMSKLADSLMGLQQFQEAEEITRQAIKIAEMKLGKEHPNTLSITRSLASILYQSGQFLLAEELSRKLVKAQERLFGKENPETLQSADTLAATLCGLDRFLGAEEIYRDNLQAYQRLYGEEYDKTISTAIGKKNNIPNDGQSFLIGGAEVYHS</sequence>
<evidence type="ECO:0000259" key="4">
    <source>
        <dbReference type="Pfam" id="PF00931"/>
    </source>
</evidence>
<dbReference type="GO" id="GO:0043531">
    <property type="term" value="F:ADP binding"/>
    <property type="evidence" value="ECO:0007669"/>
    <property type="project" value="InterPro"/>
</dbReference>
<evidence type="ECO:0008006" key="8">
    <source>
        <dbReference type="Google" id="ProtNLM"/>
    </source>
</evidence>
<dbReference type="Pfam" id="PF13374">
    <property type="entry name" value="TPR_10"/>
    <property type="match status" value="1"/>
</dbReference>
<dbReference type="Pfam" id="PF00931">
    <property type="entry name" value="NB-ARC"/>
    <property type="match status" value="1"/>
</dbReference>
<dbReference type="PANTHER" id="PTHR46082:SF6">
    <property type="entry name" value="AAA+ ATPASE DOMAIN-CONTAINING PROTEIN-RELATED"/>
    <property type="match status" value="1"/>
</dbReference>
<dbReference type="Pfam" id="PF13424">
    <property type="entry name" value="TPR_12"/>
    <property type="match status" value="1"/>
</dbReference>
<dbReference type="SUPFAM" id="SSF53474">
    <property type="entry name" value="alpha/beta-Hydrolases"/>
    <property type="match status" value="1"/>
</dbReference>
<feature type="coiled-coil region" evidence="2">
    <location>
        <begin position="852"/>
        <end position="879"/>
    </location>
</feature>
<dbReference type="AlphaFoldDB" id="A0AAE8M9R2"/>
<dbReference type="Gene3D" id="3.40.50.1820">
    <property type="entry name" value="alpha/beta hydrolase"/>
    <property type="match status" value="1"/>
</dbReference>
<organism evidence="6 7">
    <name type="scientific">Fusarium torulosum</name>
    <dbReference type="NCBI Taxonomy" id="33205"/>
    <lineage>
        <taxon>Eukaryota</taxon>
        <taxon>Fungi</taxon>
        <taxon>Dikarya</taxon>
        <taxon>Ascomycota</taxon>
        <taxon>Pezizomycotina</taxon>
        <taxon>Sordariomycetes</taxon>
        <taxon>Hypocreomycetidae</taxon>
        <taxon>Hypocreales</taxon>
        <taxon>Nectriaceae</taxon>
        <taxon>Fusarium</taxon>
    </lineage>
</organism>
<dbReference type="NCBIfam" id="NF040586">
    <property type="entry name" value="FxSxx_TPR"/>
    <property type="match status" value="1"/>
</dbReference>
<name>A0AAE8M9R2_9HYPO</name>
<dbReference type="InterPro" id="IPR027417">
    <property type="entry name" value="P-loop_NTPase"/>
</dbReference>
<dbReference type="Gene3D" id="1.25.40.10">
    <property type="entry name" value="Tetratricopeptide repeat domain"/>
    <property type="match status" value="2"/>
</dbReference>
<keyword evidence="3" id="KW-1133">Transmembrane helix</keyword>
<keyword evidence="3" id="KW-0812">Transmembrane</keyword>
<dbReference type="InterPro" id="IPR007751">
    <property type="entry name" value="DUF676_lipase-like"/>
</dbReference>
<evidence type="ECO:0000313" key="7">
    <source>
        <dbReference type="Proteomes" id="UP001187734"/>
    </source>
</evidence>
<accession>A0AAE8M9R2</accession>
<dbReference type="Gene3D" id="3.40.50.300">
    <property type="entry name" value="P-loop containing nucleotide triphosphate hydrolases"/>
    <property type="match status" value="1"/>
</dbReference>
<dbReference type="Pfam" id="PF05057">
    <property type="entry name" value="DUF676"/>
    <property type="match status" value="1"/>
</dbReference>
<evidence type="ECO:0000256" key="2">
    <source>
        <dbReference type="SAM" id="Coils"/>
    </source>
</evidence>
<dbReference type="Proteomes" id="UP001187734">
    <property type="component" value="Unassembled WGS sequence"/>
</dbReference>
<feature type="domain" description="DUF676" evidence="5">
    <location>
        <begin position="150"/>
        <end position="221"/>
    </location>
</feature>
<keyword evidence="7" id="KW-1185">Reference proteome</keyword>
<dbReference type="PANTHER" id="PTHR46082">
    <property type="entry name" value="ATP/GTP-BINDING PROTEIN-RELATED"/>
    <property type="match status" value="1"/>
</dbReference>
<dbReference type="InterPro" id="IPR011990">
    <property type="entry name" value="TPR-like_helical_dom_sf"/>
</dbReference>
<keyword evidence="2" id="KW-0175">Coiled coil</keyword>
<dbReference type="InterPro" id="IPR002182">
    <property type="entry name" value="NB-ARC"/>
</dbReference>